<dbReference type="Pfam" id="PF25325">
    <property type="entry name" value="EF-hand_EFHB_C"/>
    <property type="match status" value="1"/>
</dbReference>
<evidence type="ECO:0000256" key="10">
    <source>
        <dbReference type="SAM" id="MobiDB-lite"/>
    </source>
</evidence>
<dbReference type="GO" id="GO:0005509">
    <property type="term" value="F:calcium ion binding"/>
    <property type="evidence" value="ECO:0007669"/>
    <property type="project" value="InterPro"/>
</dbReference>
<dbReference type="InterPro" id="IPR018247">
    <property type="entry name" value="EF_Hand_1_Ca_BS"/>
</dbReference>
<keyword evidence="9" id="KW-0966">Cell projection</keyword>
<reference evidence="12" key="2">
    <citation type="submission" date="2025-09" db="UniProtKB">
        <authorList>
            <consortium name="Ensembl"/>
        </authorList>
    </citation>
    <scope>IDENTIFICATION</scope>
</reference>
<keyword evidence="13" id="KW-1185">Reference proteome</keyword>
<keyword evidence="6" id="KW-0282">Flagellum</keyword>
<sequence length="520" mass="57817">RSPKTSLAGKLKPIGDSVKDCIQEMPSPQTPPAVRRVRSSNRPEPGAVRVHRGKAGDPDVASCLVHGVRTKASLTEERLFNPPPKTVLQQKLQELRESVYASNKNAPLGRSHDQHAALPSWYDDRTTFGVKTIQGQGVRDLINPPETTEEMEKDAEEGHDGSSCSVGQQTDRRSTWSLRSKDGTFGIRTPHFSDGRNLRKSLRWAGEPLNLCRRKNTSHLPPEHTFGRVLPPNPYGRFICVFCNKTHNGTERDGRSDPVSAVRLHLKKINFRNFPSLLKAFQHYDKEGKGAINKDDLRAACQRFQLDVSEAVLDDLVDFCDADKDGLISFLEFANFLNWKDKMPISSRDQRVLTAERLASSDPDTDRKPEPSEPLYPRALIKPEDLEPVHPGSLRKTLRTLRKPRAAPDHFLTSASAIGATAAGVSGTNMSQVGDTNNYGDSSTAADLLNPSVSAARGVHEQHFLCPRSKHEISEIFRNVGVNISEETFKEAWRLASMKQPGGEVCVEVFRNALREIKAM</sequence>
<dbReference type="Ensembl" id="ENSKMAT00000013818.1">
    <property type="protein sequence ID" value="ENSKMAP00000013610.1"/>
    <property type="gene ID" value="ENSKMAG00000010191.1"/>
</dbReference>
<organism evidence="12 13">
    <name type="scientific">Kryptolebias marmoratus</name>
    <name type="common">Mangrove killifish</name>
    <name type="synonym">Rivulus marmoratus</name>
    <dbReference type="NCBI Taxonomy" id="37003"/>
    <lineage>
        <taxon>Eukaryota</taxon>
        <taxon>Metazoa</taxon>
        <taxon>Chordata</taxon>
        <taxon>Craniata</taxon>
        <taxon>Vertebrata</taxon>
        <taxon>Euteleostomi</taxon>
        <taxon>Actinopterygii</taxon>
        <taxon>Neopterygii</taxon>
        <taxon>Teleostei</taxon>
        <taxon>Neoteleostei</taxon>
        <taxon>Acanthomorphata</taxon>
        <taxon>Ovalentaria</taxon>
        <taxon>Atherinomorphae</taxon>
        <taxon>Cyprinodontiformes</taxon>
        <taxon>Rivulidae</taxon>
        <taxon>Kryptolebias</taxon>
    </lineage>
</organism>
<dbReference type="CDD" id="cd00051">
    <property type="entry name" value="EFh"/>
    <property type="match status" value="1"/>
</dbReference>
<reference evidence="12" key="1">
    <citation type="submission" date="2025-08" db="UniProtKB">
        <authorList>
            <consortium name="Ensembl"/>
        </authorList>
    </citation>
    <scope>IDENTIFICATION</scope>
</reference>
<keyword evidence="5" id="KW-0106">Calcium</keyword>
<feature type="domain" description="EF-hand" evidence="11">
    <location>
        <begin position="272"/>
        <end position="307"/>
    </location>
</feature>
<dbReference type="PANTHER" id="PTHR12086:SF12">
    <property type="entry name" value="EF-HAND DOMAIN-CONTAINING FAMILY MEMBER B"/>
    <property type="match status" value="1"/>
</dbReference>
<feature type="region of interest" description="Disordered" evidence="10">
    <location>
        <begin position="140"/>
        <end position="178"/>
    </location>
</feature>
<evidence type="ECO:0000256" key="6">
    <source>
        <dbReference type="ARBA" id="ARBA00022846"/>
    </source>
</evidence>
<evidence type="ECO:0000259" key="11">
    <source>
        <dbReference type="PROSITE" id="PS50222"/>
    </source>
</evidence>
<accession>A0A3Q3AC47</accession>
<dbReference type="InterPro" id="IPR057428">
    <property type="entry name" value="EFHB_EF-hand_C"/>
</dbReference>
<evidence type="ECO:0000256" key="2">
    <source>
        <dbReference type="ARBA" id="ARBA00022490"/>
    </source>
</evidence>
<dbReference type="Pfam" id="PF13499">
    <property type="entry name" value="EF-hand_7"/>
    <property type="match status" value="1"/>
</dbReference>
<evidence type="ECO:0000256" key="5">
    <source>
        <dbReference type="ARBA" id="ARBA00022837"/>
    </source>
</evidence>
<dbReference type="InterPro" id="IPR011992">
    <property type="entry name" value="EF-hand-dom_pair"/>
</dbReference>
<evidence type="ECO:0000256" key="8">
    <source>
        <dbReference type="ARBA" id="ARBA00023212"/>
    </source>
</evidence>
<keyword evidence="7" id="KW-0969">Cilium</keyword>
<keyword evidence="3" id="KW-0479">Metal-binding</keyword>
<evidence type="ECO:0000313" key="13">
    <source>
        <dbReference type="Proteomes" id="UP000264800"/>
    </source>
</evidence>
<evidence type="ECO:0000256" key="3">
    <source>
        <dbReference type="ARBA" id="ARBA00022723"/>
    </source>
</evidence>
<comment type="subcellular location">
    <subcellularLocation>
        <location evidence="1">Cytoplasm</location>
        <location evidence="1">Cytoskeleton</location>
        <location evidence="1">Flagellum axoneme</location>
    </subcellularLocation>
</comment>
<dbReference type="SMART" id="SM00054">
    <property type="entry name" value="EFh"/>
    <property type="match status" value="2"/>
</dbReference>
<keyword evidence="2" id="KW-0963">Cytoplasm</keyword>
<feature type="region of interest" description="Disordered" evidence="10">
    <location>
        <begin position="24"/>
        <end position="58"/>
    </location>
</feature>
<proteinExistence type="predicted"/>
<dbReference type="InterPro" id="IPR002048">
    <property type="entry name" value="EF_hand_dom"/>
</dbReference>
<protein>
    <submittedName>
        <fullName evidence="12">EF-hand domain family, member B</fullName>
    </submittedName>
</protein>
<evidence type="ECO:0000313" key="12">
    <source>
        <dbReference type="Ensembl" id="ENSKMAP00000013610.1"/>
    </source>
</evidence>
<dbReference type="GeneTree" id="ENSGT00530000063528"/>
<feature type="region of interest" description="Disordered" evidence="10">
    <location>
        <begin position="356"/>
        <end position="377"/>
    </location>
</feature>
<dbReference type="PANTHER" id="PTHR12086">
    <property type="entry name" value="EF-HAND DOMAIN C-TERMINAL CONTAINING PROTEIN"/>
    <property type="match status" value="1"/>
</dbReference>
<dbReference type="OMA" id="DKVVREY"/>
<evidence type="ECO:0000256" key="9">
    <source>
        <dbReference type="ARBA" id="ARBA00023273"/>
    </source>
</evidence>
<feature type="domain" description="EF-hand" evidence="11">
    <location>
        <begin position="308"/>
        <end position="343"/>
    </location>
</feature>
<evidence type="ECO:0000256" key="7">
    <source>
        <dbReference type="ARBA" id="ARBA00023069"/>
    </source>
</evidence>
<keyword evidence="8" id="KW-0206">Cytoskeleton</keyword>
<dbReference type="Gene3D" id="1.10.238.10">
    <property type="entry name" value="EF-hand"/>
    <property type="match status" value="1"/>
</dbReference>
<evidence type="ECO:0000256" key="4">
    <source>
        <dbReference type="ARBA" id="ARBA00022737"/>
    </source>
</evidence>
<dbReference type="Proteomes" id="UP000264800">
    <property type="component" value="Unplaced"/>
</dbReference>
<dbReference type="InterPro" id="IPR040193">
    <property type="entry name" value="EFHC1/EFHC2/EFHB"/>
</dbReference>
<feature type="compositionally biased region" description="Acidic residues" evidence="10">
    <location>
        <begin position="147"/>
        <end position="157"/>
    </location>
</feature>
<dbReference type="PROSITE" id="PS00018">
    <property type="entry name" value="EF_HAND_1"/>
    <property type="match status" value="1"/>
</dbReference>
<keyword evidence="4" id="KW-0677">Repeat</keyword>
<dbReference type="AlphaFoldDB" id="A0A3Q3AC47"/>
<dbReference type="PROSITE" id="PS50222">
    <property type="entry name" value="EF_HAND_2"/>
    <property type="match status" value="2"/>
</dbReference>
<evidence type="ECO:0000256" key="1">
    <source>
        <dbReference type="ARBA" id="ARBA00004611"/>
    </source>
</evidence>
<dbReference type="SUPFAM" id="SSF47473">
    <property type="entry name" value="EF-hand"/>
    <property type="match status" value="1"/>
</dbReference>
<name>A0A3Q3AC47_KRYMA</name>
<dbReference type="STRING" id="37003.ENSKMAP00000013610"/>